<reference evidence="1 2" key="1">
    <citation type="submission" date="2021-06" db="EMBL/GenBank/DDBJ databases">
        <title>Caerostris darwini draft genome.</title>
        <authorList>
            <person name="Kono N."/>
            <person name="Arakawa K."/>
        </authorList>
    </citation>
    <scope>NUCLEOTIDE SEQUENCE [LARGE SCALE GENOMIC DNA]</scope>
</reference>
<dbReference type="AlphaFoldDB" id="A0AAV4RDP4"/>
<keyword evidence="2" id="KW-1185">Reference proteome</keyword>
<accession>A0AAV4RDP4</accession>
<dbReference type="Proteomes" id="UP001054837">
    <property type="component" value="Unassembled WGS sequence"/>
</dbReference>
<comment type="caution">
    <text evidence="1">The sequence shown here is derived from an EMBL/GenBank/DDBJ whole genome shotgun (WGS) entry which is preliminary data.</text>
</comment>
<sequence length="83" mass="9402">MSESEVRSSNIWKSRDTLFTFQTGISRRGSVFDPRHDECLPFDKVMHSVPCRKPPTQSISQCHVEKGVCGTCDIFEKGNTLPQ</sequence>
<gene>
    <name evidence="1" type="ORF">CDAR_274091</name>
</gene>
<protein>
    <submittedName>
        <fullName evidence="1">Uncharacterized protein</fullName>
    </submittedName>
</protein>
<organism evidence="1 2">
    <name type="scientific">Caerostris darwini</name>
    <dbReference type="NCBI Taxonomy" id="1538125"/>
    <lineage>
        <taxon>Eukaryota</taxon>
        <taxon>Metazoa</taxon>
        <taxon>Ecdysozoa</taxon>
        <taxon>Arthropoda</taxon>
        <taxon>Chelicerata</taxon>
        <taxon>Arachnida</taxon>
        <taxon>Araneae</taxon>
        <taxon>Araneomorphae</taxon>
        <taxon>Entelegynae</taxon>
        <taxon>Araneoidea</taxon>
        <taxon>Araneidae</taxon>
        <taxon>Caerostris</taxon>
    </lineage>
</organism>
<name>A0AAV4RDP4_9ARAC</name>
<evidence type="ECO:0000313" key="1">
    <source>
        <dbReference type="EMBL" id="GIY19600.1"/>
    </source>
</evidence>
<evidence type="ECO:0000313" key="2">
    <source>
        <dbReference type="Proteomes" id="UP001054837"/>
    </source>
</evidence>
<proteinExistence type="predicted"/>
<dbReference type="EMBL" id="BPLQ01006056">
    <property type="protein sequence ID" value="GIY19600.1"/>
    <property type="molecule type" value="Genomic_DNA"/>
</dbReference>